<dbReference type="Proteomes" id="UP000680866">
    <property type="component" value="Chromosome"/>
</dbReference>
<gene>
    <name evidence="1" type="ORF">Prubr_27120</name>
</gene>
<keyword evidence="2" id="KW-1185">Reference proteome</keyword>
<protein>
    <submittedName>
        <fullName evidence="1">Uncharacterized protein</fullName>
    </submittedName>
</protein>
<sequence>MHAFEEFVVLAAHPHGSAAPAALQGPASVRHDEIIAAANAVGQPLRGRFFLHRQRVSLDQVVLRPGRPGVGVRAVDLPPTSTSNQLPALRDRAVVVAARCGRWRE</sequence>
<accession>A0A810MWV5</accession>
<name>A0A810MWV5_9ACTN</name>
<organism evidence="1 2">
    <name type="scientific">Polymorphospora rubra</name>
    <dbReference type="NCBI Taxonomy" id="338584"/>
    <lineage>
        <taxon>Bacteria</taxon>
        <taxon>Bacillati</taxon>
        <taxon>Actinomycetota</taxon>
        <taxon>Actinomycetes</taxon>
        <taxon>Micromonosporales</taxon>
        <taxon>Micromonosporaceae</taxon>
        <taxon>Polymorphospora</taxon>
    </lineage>
</organism>
<reference evidence="1" key="1">
    <citation type="submission" date="2020-08" db="EMBL/GenBank/DDBJ databases">
        <title>Whole genome shotgun sequence of Polymorphospora rubra NBRC 101157.</title>
        <authorList>
            <person name="Komaki H."/>
            <person name="Tamura T."/>
        </authorList>
    </citation>
    <scope>NUCLEOTIDE SEQUENCE</scope>
    <source>
        <strain evidence="1">NBRC 101157</strain>
    </source>
</reference>
<evidence type="ECO:0000313" key="2">
    <source>
        <dbReference type="Proteomes" id="UP000680866"/>
    </source>
</evidence>
<proteinExistence type="predicted"/>
<dbReference type="EMBL" id="AP023359">
    <property type="protein sequence ID" value="BCJ65691.1"/>
    <property type="molecule type" value="Genomic_DNA"/>
</dbReference>
<dbReference type="KEGG" id="pry:Prubr_27120"/>
<dbReference type="AlphaFoldDB" id="A0A810MWV5"/>
<evidence type="ECO:0000313" key="1">
    <source>
        <dbReference type="EMBL" id="BCJ65691.1"/>
    </source>
</evidence>